<dbReference type="InterPro" id="IPR059033">
    <property type="entry name" value="C144_05_dom"/>
</dbReference>
<sequence>MRDTTSCHIESLQYKANGYRAELSPTLNLRDLGRFIQQNHNDNTDASVSEPGSPGTGKKRSRSTSPDHNQGNKRLKTTSGASIPIDTSVGEKNPYPTPPAIEYPFLLDLRAQESNGEIQSHPVPVFHHVFEIHYTSNHQLAGHDETTVWQRAEEDWFMKEWRSKFGNDSEPRAIELGGVSLSQHHRRAVVRSERLFEIETEVPSGWLAALPAYNPDGVEEDDFDLSLGMGDLFQAIAALCEHGRVTTDGFAKLIVLPQGGLDALSQLPITLQIDITVSILTPHIFEPPSHRDKKISEDAQRRFLHFLYPPPPPPASFEGVNNVPFYYSVMKPAPELPSNEAEEAMQPHSLLPTLLPFQRRTIGWLLEREGMLISTDGTIRPSESPKEFNFWHPVEQENYMWYHNRLTGELSPDLPEAEPVYGGILAEEPGLGKTVETIALVSLNPAPPDRNPSVIRWDDGAAVDVKAVKATLIVTPLALQSQWIDELKAHAPHLKVHIYEGWGKVSVPATAAQVEEAQQKRAQTKRKAEKKAARAATKAEAESRIKDKGKRRASNEENAEPGPSRSGDDDNDEEDEIVDWYAFAHSFDVVITTYNVFQNDLNVARAPPKRPRRDGVHYANVERPRSPLVMCEWYRVIMDEVQMAGGGKTEDMVSLIPRRTSFAVSGTPARTQVADLIHVLKFLRVNKYIGPNRLWQRLLCRGFAREFADFFGHYSVRTVKKAVSQELTIPQQTRYLVSIDMGRVERHVYDQALEASLADLGLDARGVAASEGWEVDGSMLRQHIRRLRAICTHPQVGQLANPNDKLYKPGALKSMADVLEMMKEQNWRNLMEDCKSKVQAHIKIAQLQMLDAAARNRFQAVIDTLTAAEKDGVKLIEDVEAALAKHREKGELLKKEAAAQRALRAQAQSHQARAKGKGREVSPLSGDEDEFGNEDDEEDDGEEDDAALPRTPEGKEYKAKRTALKQRLREGRFVLHRIKLLQGDAYHNLGPSFANQETAAYESAEQIRKTLLKTTEERAKKGMQQLVKDATSTGVNEEELIIPVPYLEQGGIRSAESVEELHEIIETVLNEQTALIWEWRGEIYNILTQKLNGGDEDVDGQEYERNLNNQGKAETYITAYSALLADRREALMNERTLLAQHNVRETKARHTKAAQNAAASAEAVDLPAEALEEMRAEDIVLLKQLTDRRKELLMDLDGRAVKTILVELTTAASRIQREDDPEKVLLKAAVTELRRLIQVQQSKMDKMEADLAMFRRAFNQRVLYFRQLQEISDSVAEVEYEGTREEALEGTRNDMADLENKVKTNHARQRYLDNLASREEEEDEDENCCILCRCEFERGFITTCAHVFCEGCMKAWTQRKEGKSCPVCRVPIAPDTLQRFTLSGGPPPPKIVNANGEIVPRSRRKIEYNMIDQNLFNEIQKIDAFGDFGNKIQSLVRHLLYLQQNEPGSKSIVFSAWADSLTIIQRALNENGIGSIRIDRGAGSVKGGGGPVKKFKTDPDLLVLLLHGERENAGLNITCASRVFLLESVVHHGFEVQAIARIDRMGQTRPTEVYCYYAEETVERNILDLAARQGLSLYTKDNAKGSLNSTFGNNTEKEVIEAPKKNAGKNQKGDFISKIDDMLAVLFPHMYEDPEYLIDSEDQDAVMEDMTNVVDHQSLRRTASMNKQQQHVNAAAGPSRLR</sequence>
<dbReference type="Pfam" id="PF00097">
    <property type="entry name" value="zf-C3HC4"/>
    <property type="match status" value="1"/>
</dbReference>
<dbReference type="InterPro" id="IPR038718">
    <property type="entry name" value="SNF2-like_sf"/>
</dbReference>
<dbReference type="InterPro" id="IPR018957">
    <property type="entry name" value="Znf_C3HC4_RING-type"/>
</dbReference>
<gene>
    <name evidence="12" type="ORF">AAF712_004622</name>
</gene>
<dbReference type="InterPro" id="IPR000330">
    <property type="entry name" value="SNF2_N"/>
</dbReference>
<dbReference type="InterPro" id="IPR014001">
    <property type="entry name" value="Helicase_ATP-bd"/>
</dbReference>
<evidence type="ECO:0000256" key="5">
    <source>
        <dbReference type="ARBA" id="ARBA00022833"/>
    </source>
</evidence>
<dbReference type="PROSITE" id="PS50089">
    <property type="entry name" value="ZF_RING_2"/>
    <property type="match status" value="1"/>
</dbReference>
<keyword evidence="3 7" id="KW-0863">Zinc-finger</keyword>
<evidence type="ECO:0000313" key="13">
    <source>
        <dbReference type="Proteomes" id="UP001437256"/>
    </source>
</evidence>
<dbReference type="InterPro" id="IPR001841">
    <property type="entry name" value="Znf_RING"/>
</dbReference>
<dbReference type="SMART" id="SM00487">
    <property type="entry name" value="DEXDc"/>
    <property type="match status" value="1"/>
</dbReference>
<dbReference type="PROSITE" id="PS00518">
    <property type="entry name" value="ZF_RING_1"/>
    <property type="match status" value="1"/>
</dbReference>
<evidence type="ECO:0000256" key="4">
    <source>
        <dbReference type="ARBA" id="ARBA00022801"/>
    </source>
</evidence>
<evidence type="ECO:0000259" key="10">
    <source>
        <dbReference type="PROSITE" id="PS51192"/>
    </source>
</evidence>
<reference evidence="12 13" key="1">
    <citation type="submission" date="2024-05" db="EMBL/GenBank/DDBJ databases">
        <title>A draft genome resource for the thread blight pathogen Marasmius tenuissimus strain MS-2.</title>
        <authorList>
            <person name="Yulfo-Soto G.E."/>
            <person name="Baruah I.K."/>
            <person name="Amoako-Attah I."/>
            <person name="Bukari Y."/>
            <person name="Meinhardt L.W."/>
            <person name="Bailey B.A."/>
            <person name="Cohen S.P."/>
        </authorList>
    </citation>
    <scope>NUCLEOTIDE SEQUENCE [LARGE SCALE GENOMIC DNA]</scope>
    <source>
        <strain evidence="12 13">MS-2</strain>
    </source>
</reference>
<keyword evidence="13" id="KW-1185">Reference proteome</keyword>
<evidence type="ECO:0000256" key="8">
    <source>
        <dbReference type="SAM" id="MobiDB-lite"/>
    </source>
</evidence>
<evidence type="ECO:0000256" key="2">
    <source>
        <dbReference type="ARBA" id="ARBA00022741"/>
    </source>
</evidence>
<feature type="compositionally biased region" description="Low complexity" evidence="8">
    <location>
        <begin position="901"/>
        <end position="911"/>
    </location>
</feature>
<dbReference type="SMART" id="SM00184">
    <property type="entry name" value="RING"/>
    <property type="match status" value="1"/>
</dbReference>
<keyword evidence="1" id="KW-0479">Metal-binding</keyword>
<accession>A0ABR3A2N7</accession>
<feature type="region of interest" description="Disordered" evidence="8">
    <location>
        <begin position="1662"/>
        <end position="1682"/>
    </location>
</feature>
<dbReference type="EMBL" id="JBBXMP010000019">
    <property type="protein sequence ID" value="KAL0068237.1"/>
    <property type="molecule type" value="Genomic_DNA"/>
</dbReference>
<dbReference type="InterPro" id="IPR049730">
    <property type="entry name" value="SNF2/RAD54-like_C"/>
</dbReference>
<feature type="region of interest" description="Disordered" evidence="8">
    <location>
        <begin position="901"/>
        <end position="961"/>
    </location>
</feature>
<dbReference type="Gene3D" id="3.30.40.10">
    <property type="entry name" value="Zinc/RING finger domain, C3HC4 (zinc finger)"/>
    <property type="match status" value="1"/>
</dbReference>
<evidence type="ECO:0000259" key="11">
    <source>
        <dbReference type="PROSITE" id="PS51194"/>
    </source>
</evidence>
<evidence type="ECO:0000256" key="1">
    <source>
        <dbReference type="ARBA" id="ARBA00022723"/>
    </source>
</evidence>
<dbReference type="InterPro" id="IPR027417">
    <property type="entry name" value="P-loop_NTPase"/>
</dbReference>
<dbReference type="Proteomes" id="UP001437256">
    <property type="component" value="Unassembled WGS sequence"/>
</dbReference>
<feature type="compositionally biased region" description="Polar residues" evidence="8">
    <location>
        <begin position="1662"/>
        <end position="1672"/>
    </location>
</feature>
<keyword evidence="4" id="KW-0378">Hydrolase</keyword>
<dbReference type="InterPro" id="IPR001650">
    <property type="entry name" value="Helicase_C-like"/>
</dbReference>
<keyword evidence="6" id="KW-0067">ATP-binding</keyword>
<feature type="region of interest" description="Disordered" evidence="8">
    <location>
        <begin position="40"/>
        <end position="97"/>
    </location>
</feature>
<name>A0ABR3A2N7_9AGAR</name>
<feature type="region of interest" description="Disordered" evidence="8">
    <location>
        <begin position="516"/>
        <end position="573"/>
    </location>
</feature>
<dbReference type="InterPro" id="IPR013083">
    <property type="entry name" value="Znf_RING/FYVE/PHD"/>
</dbReference>
<feature type="domain" description="RING-type" evidence="9">
    <location>
        <begin position="1329"/>
        <end position="1369"/>
    </location>
</feature>
<feature type="compositionally biased region" description="Acidic residues" evidence="8">
    <location>
        <begin position="926"/>
        <end position="946"/>
    </location>
</feature>
<evidence type="ECO:0000256" key="7">
    <source>
        <dbReference type="PROSITE-ProRule" id="PRU00175"/>
    </source>
</evidence>
<dbReference type="InterPro" id="IPR017907">
    <property type="entry name" value="Znf_RING_CS"/>
</dbReference>
<dbReference type="Gene3D" id="3.40.50.10810">
    <property type="entry name" value="Tandem AAA-ATPase domain"/>
    <property type="match status" value="2"/>
</dbReference>
<comment type="caution">
    <text evidence="12">The sequence shown here is derived from an EMBL/GenBank/DDBJ whole genome shotgun (WGS) entry which is preliminary data.</text>
</comment>
<evidence type="ECO:0000256" key="6">
    <source>
        <dbReference type="ARBA" id="ARBA00022840"/>
    </source>
</evidence>
<dbReference type="Gene3D" id="3.40.50.300">
    <property type="entry name" value="P-loop containing nucleotide triphosphate hydrolases"/>
    <property type="match status" value="2"/>
</dbReference>
<organism evidence="12 13">
    <name type="scientific">Marasmius tenuissimus</name>
    <dbReference type="NCBI Taxonomy" id="585030"/>
    <lineage>
        <taxon>Eukaryota</taxon>
        <taxon>Fungi</taxon>
        <taxon>Dikarya</taxon>
        <taxon>Basidiomycota</taxon>
        <taxon>Agaricomycotina</taxon>
        <taxon>Agaricomycetes</taxon>
        <taxon>Agaricomycetidae</taxon>
        <taxon>Agaricales</taxon>
        <taxon>Marasmiineae</taxon>
        <taxon>Marasmiaceae</taxon>
        <taxon>Marasmius</taxon>
    </lineage>
</organism>
<feature type="compositionally biased region" description="Basic and acidic residues" evidence="8">
    <location>
        <begin position="537"/>
        <end position="546"/>
    </location>
</feature>
<dbReference type="SUPFAM" id="SSF57850">
    <property type="entry name" value="RING/U-box"/>
    <property type="match status" value="1"/>
</dbReference>
<feature type="domain" description="Helicase C-terminal" evidence="11">
    <location>
        <begin position="1434"/>
        <end position="1583"/>
    </location>
</feature>
<dbReference type="CDD" id="cd18793">
    <property type="entry name" value="SF2_C_SNF"/>
    <property type="match status" value="1"/>
</dbReference>
<feature type="domain" description="Helicase ATP-binding" evidence="10">
    <location>
        <begin position="414"/>
        <end position="686"/>
    </location>
</feature>
<evidence type="ECO:0000256" key="3">
    <source>
        <dbReference type="ARBA" id="ARBA00022771"/>
    </source>
</evidence>
<evidence type="ECO:0008006" key="14">
    <source>
        <dbReference type="Google" id="ProtNLM"/>
    </source>
</evidence>
<evidence type="ECO:0000259" key="9">
    <source>
        <dbReference type="PROSITE" id="PS50089"/>
    </source>
</evidence>
<keyword evidence="5" id="KW-0862">Zinc</keyword>
<keyword evidence="2" id="KW-0547">Nucleotide-binding</keyword>
<dbReference type="PANTHER" id="PTHR45865">
    <property type="entry name" value="E3 UBIQUITIN-PROTEIN LIGASE SHPRH FAMILY MEMBER"/>
    <property type="match status" value="1"/>
</dbReference>
<evidence type="ECO:0000313" key="12">
    <source>
        <dbReference type="EMBL" id="KAL0068237.1"/>
    </source>
</evidence>
<dbReference type="PROSITE" id="PS51194">
    <property type="entry name" value="HELICASE_CTER"/>
    <property type="match status" value="1"/>
</dbReference>
<dbReference type="PROSITE" id="PS51192">
    <property type="entry name" value="HELICASE_ATP_BIND_1"/>
    <property type="match status" value="1"/>
</dbReference>
<dbReference type="Pfam" id="PF00176">
    <property type="entry name" value="SNF2-rel_dom"/>
    <property type="match status" value="1"/>
</dbReference>
<dbReference type="PANTHER" id="PTHR45865:SF1">
    <property type="entry name" value="E3 UBIQUITIN-PROTEIN LIGASE SHPRH"/>
    <property type="match status" value="1"/>
</dbReference>
<proteinExistence type="predicted"/>
<dbReference type="SUPFAM" id="SSF52540">
    <property type="entry name" value="P-loop containing nucleoside triphosphate hydrolases"/>
    <property type="match status" value="2"/>
</dbReference>
<protein>
    <recommendedName>
        <fullName evidence="14">RING-type domain-containing protein</fullName>
    </recommendedName>
</protein>
<dbReference type="Pfam" id="PF26021">
    <property type="entry name" value="Ferritin_C144_05"/>
    <property type="match status" value="1"/>
</dbReference>
<dbReference type="InterPro" id="IPR052583">
    <property type="entry name" value="ATP-helicase/E3_Ub-Ligase"/>
</dbReference>